<organism evidence="3 4">
    <name type="scientific">Penaeus vannamei</name>
    <name type="common">Whiteleg shrimp</name>
    <name type="synonym">Litopenaeus vannamei</name>
    <dbReference type="NCBI Taxonomy" id="6689"/>
    <lineage>
        <taxon>Eukaryota</taxon>
        <taxon>Metazoa</taxon>
        <taxon>Ecdysozoa</taxon>
        <taxon>Arthropoda</taxon>
        <taxon>Crustacea</taxon>
        <taxon>Multicrustacea</taxon>
        <taxon>Malacostraca</taxon>
        <taxon>Eumalacostraca</taxon>
        <taxon>Eucarida</taxon>
        <taxon>Decapoda</taxon>
        <taxon>Dendrobranchiata</taxon>
        <taxon>Penaeoidea</taxon>
        <taxon>Penaeidae</taxon>
        <taxon>Penaeus</taxon>
    </lineage>
</organism>
<dbReference type="EMBL" id="QCYY01001695">
    <property type="protein sequence ID" value="ROT76085.1"/>
    <property type="molecule type" value="Genomic_DNA"/>
</dbReference>
<dbReference type="PANTHER" id="PTHR21258:SF62">
    <property type="entry name" value="INSULIN RECEPTOR SUBSTRATE 1"/>
    <property type="match status" value="1"/>
</dbReference>
<dbReference type="OrthoDB" id="6352251at2759"/>
<feature type="region of interest" description="Disordered" evidence="1">
    <location>
        <begin position="139"/>
        <end position="167"/>
    </location>
</feature>
<dbReference type="InterPro" id="IPR002404">
    <property type="entry name" value="IRS_PTB"/>
</dbReference>
<dbReference type="PANTHER" id="PTHR21258">
    <property type="entry name" value="DOCKING PROTEIN RELATED"/>
    <property type="match status" value="1"/>
</dbReference>
<feature type="region of interest" description="Disordered" evidence="1">
    <location>
        <begin position="86"/>
        <end position="113"/>
    </location>
</feature>
<dbReference type="SUPFAM" id="SSF50729">
    <property type="entry name" value="PH domain-like"/>
    <property type="match status" value="1"/>
</dbReference>
<accession>A0A3R7N394</accession>
<name>A0A3R7N394_PENVA</name>
<keyword evidence="4" id="KW-1185">Reference proteome</keyword>
<dbReference type="Pfam" id="PF02174">
    <property type="entry name" value="IRS"/>
    <property type="match status" value="1"/>
</dbReference>
<sequence>MVTVGAETRSKLAVDGQIRMLIEEGHITLISPEGKRVMRWSMGQLRRFGYKINNFHLEAGRKSESGEGVFSFVTNQGRQIHAMVTKEKARTRTSGLSLTPSLPVGQVTPPEPSDAPVITIGGHTYEEVEVMQNKDLLPALPQASPTKPPRPSQNKFPNDSSSSAESLSAAPVPIAFANIKSRVPSSVSGGMDARQGMMPRPYPAAHGPLPDGRQKHLYSEPEIPTQAWRTHGTDVYDKTSECWGPGGSAEAVRASEALPSRPSLAAALQPPNKPLTEDHYANNHILADPASPAPRPPQFPQHIVVNQEATYAVVSKLRPKHRSGPSRTDKPDGVTSLQENSLI</sequence>
<dbReference type="SMART" id="SM00310">
    <property type="entry name" value="PTBI"/>
    <property type="match status" value="1"/>
</dbReference>
<dbReference type="STRING" id="6689.A0A3R7N394"/>
<evidence type="ECO:0000313" key="4">
    <source>
        <dbReference type="Proteomes" id="UP000283509"/>
    </source>
</evidence>
<evidence type="ECO:0000313" key="3">
    <source>
        <dbReference type="EMBL" id="ROT76085.1"/>
    </source>
</evidence>
<comment type="caution">
    <text evidence="3">The sequence shown here is derived from an EMBL/GenBank/DDBJ whole genome shotgun (WGS) entry which is preliminary data.</text>
</comment>
<gene>
    <name evidence="3" type="ORF">C7M84_005332</name>
</gene>
<dbReference type="Gene3D" id="2.30.29.30">
    <property type="entry name" value="Pleckstrin-homology domain (PH domain)/Phosphotyrosine-binding domain (PTB)"/>
    <property type="match status" value="1"/>
</dbReference>
<feature type="domain" description="IRS-type PTB" evidence="2">
    <location>
        <begin position="1"/>
        <end position="98"/>
    </location>
</feature>
<dbReference type="GO" id="GO:0005737">
    <property type="term" value="C:cytoplasm"/>
    <property type="evidence" value="ECO:0007669"/>
    <property type="project" value="TreeGrafter"/>
</dbReference>
<feature type="region of interest" description="Disordered" evidence="1">
    <location>
        <begin position="316"/>
        <end position="343"/>
    </location>
</feature>
<dbReference type="GO" id="GO:0007169">
    <property type="term" value="P:cell surface receptor protein tyrosine kinase signaling pathway"/>
    <property type="evidence" value="ECO:0007669"/>
    <property type="project" value="TreeGrafter"/>
</dbReference>
<evidence type="ECO:0000256" key="1">
    <source>
        <dbReference type="SAM" id="MobiDB-lite"/>
    </source>
</evidence>
<dbReference type="AlphaFoldDB" id="A0A3R7N394"/>
<dbReference type="InterPro" id="IPR011993">
    <property type="entry name" value="PH-like_dom_sf"/>
</dbReference>
<dbReference type="PROSITE" id="PS51064">
    <property type="entry name" value="IRS_PTB"/>
    <property type="match status" value="1"/>
</dbReference>
<proteinExistence type="predicted"/>
<reference evidence="3 4" key="2">
    <citation type="submission" date="2019-01" db="EMBL/GenBank/DDBJ databases">
        <title>The decoding of complex shrimp genome reveals the adaptation for benthos swimmer, frequently molting mechanism and breeding impact on genome.</title>
        <authorList>
            <person name="Sun Y."/>
            <person name="Gao Y."/>
            <person name="Yu Y."/>
        </authorList>
    </citation>
    <scope>NUCLEOTIDE SEQUENCE [LARGE SCALE GENOMIC DNA]</scope>
    <source>
        <tissue evidence="3">Muscle</tissue>
    </source>
</reference>
<protein>
    <submittedName>
        <fullName evidence="3">Putative docking protein 3</fullName>
    </submittedName>
</protein>
<dbReference type="Proteomes" id="UP000283509">
    <property type="component" value="Unassembled WGS sequence"/>
</dbReference>
<reference evidence="3 4" key="1">
    <citation type="submission" date="2018-04" db="EMBL/GenBank/DDBJ databases">
        <authorList>
            <person name="Zhang X."/>
            <person name="Yuan J."/>
            <person name="Li F."/>
            <person name="Xiang J."/>
        </authorList>
    </citation>
    <scope>NUCLEOTIDE SEQUENCE [LARGE SCALE GENOMIC DNA]</scope>
    <source>
        <tissue evidence="3">Muscle</tissue>
    </source>
</reference>
<dbReference type="SMART" id="SM01244">
    <property type="entry name" value="IRS"/>
    <property type="match status" value="1"/>
</dbReference>
<evidence type="ECO:0000259" key="2">
    <source>
        <dbReference type="PROSITE" id="PS51064"/>
    </source>
</evidence>
<dbReference type="InterPro" id="IPR050996">
    <property type="entry name" value="Docking_Protein_DOK"/>
</dbReference>